<dbReference type="OrthoDB" id="10262413at2759"/>
<dbReference type="PANTHER" id="PTHR48079">
    <property type="entry name" value="PROTEIN YEEZ"/>
    <property type="match status" value="1"/>
</dbReference>
<comment type="caution">
    <text evidence="2">The sequence shown here is derived from an EMBL/GenBank/DDBJ whole genome shotgun (WGS) entry which is preliminary data.</text>
</comment>
<dbReference type="GO" id="GO:0004029">
    <property type="term" value="F:aldehyde dehydrogenase (NAD+) activity"/>
    <property type="evidence" value="ECO:0007669"/>
    <property type="project" value="TreeGrafter"/>
</dbReference>
<organism evidence="2 3">
    <name type="scientific">Dendryphion nanum</name>
    <dbReference type="NCBI Taxonomy" id="256645"/>
    <lineage>
        <taxon>Eukaryota</taxon>
        <taxon>Fungi</taxon>
        <taxon>Dikarya</taxon>
        <taxon>Ascomycota</taxon>
        <taxon>Pezizomycotina</taxon>
        <taxon>Dothideomycetes</taxon>
        <taxon>Pleosporomycetidae</taxon>
        <taxon>Pleosporales</taxon>
        <taxon>Torulaceae</taxon>
        <taxon>Dendryphion</taxon>
    </lineage>
</organism>
<gene>
    <name evidence="2" type="ORF">B0J11DRAFT_442007</name>
</gene>
<proteinExistence type="predicted"/>
<dbReference type="InterPro" id="IPR001509">
    <property type="entry name" value="Epimerase_deHydtase"/>
</dbReference>
<evidence type="ECO:0000259" key="1">
    <source>
        <dbReference type="Pfam" id="PF01370"/>
    </source>
</evidence>
<dbReference type="Proteomes" id="UP000700596">
    <property type="component" value="Unassembled WGS sequence"/>
</dbReference>
<dbReference type="GO" id="GO:0005737">
    <property type="term" value="C:cytoplasm"/>
    <property type="evidence" value="ECO:0007669"/>
    <property type="project" value="TreeGrafter"/>
</dbReference>
<accession>A0A9P9DF33</accession>
<protein>
    <submittedName>
        <fullName evidence="2">NAD dependent epimerase/dehydratase family protein</fullName>
    </submittedName>
</protein>
<dbReference type="Pfam" id="PF01370">
    <property type="entry name" value="Epimerase"/>
    <property type="match status" value="1"/>
</dbReference>
<dbReference type="AlphaFoldDB" id="A0A9P9DF33"/>
<evidence type="ECO:0000313" key="2">
    <source>
        <dbReference type="EMBL" id="KAH7117581.1"/>
    </source>
</evidence>
<dbReference type="InterPro" id="IPR036291">
    <property type="entry name" value="NAD(P)-bd_dom_sf"/>
</dbReference>
<dbReference type="InterPro" id="IPR051783">
    <property type="entry name" value="NAD(P)-dependent_oxidoreduct"/>
</dbReference>
<name>A0A9P9DF33_9PLEO</name>
<keyword evidence="3" id="KW-1185">Reference proteome</keyword>
<dbReference type="PANTHER" id="PTHR48079:SF6">
    <property type="entry name" value="NAD(P)-BINDING DOMAIN-CONTAINING PROTEIN-RELATED"/>
    <property type="match status" value="1"/>
</dbReference>
<feature type="domain" description="NAD-dependent epimerase/dehydratase" evidence="1">
    <location>
        <begin position="6"/>
        <end position="239"/>
    </location>
</feature>
<dbReference type="SUPFAM" id="SSF51735">
    <property type="entry name" value="NAD(P)-binding Rossmann-fold domains"/>
    <property type="match status" value="1"/>
</dbReference>
<dbReference type="EMBL" id="JAGMWT010000013">
    <property type="protein sequence ID" value="KAH7117581.1"/>
    <property type="molecule type" value="Genomic_DNA"/>
</dbReference>
<dbReference type="Gene3D" id="3.40.50.720">
    <property type="entry name" value="NAD(P)-binding Rossmann-like Domain"/>
    <property type="match status" value="1"/>
</dbReference>
<reference evidence="2" key="1">
    <citation type="journal article" date="2021" name="Nat. Commun.">
        <title>Genetic determinants of endophytism in the Arabidopsis root mycobiome.</title>
        <authorList>
            <person name="Mesny F."/>
            <person name="Miyauchi S."/>
            <person name="Thiergart T."/>
            <person name="Pickel B."/>
            <person name="Atanasova L."/>
            <person name="Karlsson M."/>
            <person name="Huettel B."/>
            <person name="Barry K.W."/>
            <person name="Haridas S."/>
            <person name="Chen C."/>
            <person name="Bauer D."/>
            <person name="Andreopoulos W."/>
            <person name="Pangilinan J."/>
            <person name="LaButti K."/>
            <person name="Riley R."/>
            <person name="Lipzen A."/>
            <person name="Clum A."/>
            <person name="Drula E."/>
            <person name="Henrissat B."/>
            <person name="Kohler A."/>
            <person name="Grigoriev I.V."/>
            <person name="Martin F.M."/>
            <person name="Hacquard S."/>
        </authorList>
    </citation>
    <scope>NUCLEOTIDE SEQUENCE</scope>
    <source>
        <strain evidence="2">MPI-CAGE-CH-0243</strain>
    </source>
</reference>
<evidence type="ECO:0000313" key="3">
    <source>
        <dbReference type="Proteomes" id="UP000700596"/>
    </source>
</evidence>
<sequence>MTETRILITGATGYIGGSILTDLLRTNHRAKDYVISALVRRADQAKALESKGVNPILFKDLDDSETITRAASEHDIVINTASGFHTSSARALILGLSSRQKQTGSQTHFIHTSGTSNLADRPLTRSYTESRIFTDKSDIYAYEKHREELEVYAQRTTDLAVTDTGLAHGVKTYIIMSPTIYGVGTGLFNTLSIQIPTLMRDANISGSAAVLGNGREYWDHVHIADLVGLYGVLLGKIVEGETIPSGKAGIYFSGTGEHTWLQVSEGIAKAGVELGVLESEGVREIGIAEAAGRWTGGNERVVELAYASRARTRAVLGRELGWKPVKTDGDFEESFLTEFRVVLEEGK</sequence>